<reference evidence="1" key="2">
    <citation type="submission" date="2020-09" db="EMBL/GenBank/DDBJ databases">
        <authorList>
            <person name="Sun Q."/>
            <person name="Ohkuma M."/>
        </authorList>
    </citation>
    <scope>NUCLEOTIDE SEQUENCE</scope>
    <source>
        <strain evidence="1">JCM 31740</strain>
    </source>
</reference>
<dbReference type="Proteomes" id="UP000616143">
    <property type="component" value="Unassembled WGS sequence"/>
</dbReference>
<organism evidence="1 2">
    <name type="scientific">Sulfodiicoccus acidiphilus</name>
    <dbReference type="NCBI Taxonomy" id="1670455"/>
    <lineage>
        <taxon>Archaea</taxon>
        <taxon>Thermoproteota</taxon>
        <taxon>Thermoprotei</taxon>
        <taxon>Sulfolobales</taxon>
        <taxon>Sulfolobaceae</taxon>
        <taxon>Sulfodiicoccus</taxon>
    </lineage>
</organism>
<protein>
    <submittedName>
        <fullName evidence="1">Uncharacterized protein</fullName>
    </submittedName>
</protein>
<evidence type="ECO:0000313" key="1">
    <source>
        <dbReference type="EMBL" id="GGT90364.1"/>
    </source>
</evidence>
<sequence length="45" mass="4844">MCSSGVAPCIMPSKNERNMIAGKVNPSGGFNNRFNRDISIVLGYP</sequence>
<proteinExistence type="predicted"/>
<comment type="caution">
    <text evidence="1">The sequence shown here is derived from an EMBL/GenBank/DDBJ whole genome shotgun (WGS) entry which is preliminary data.</text>
</comment>
<accession>A0A830H0Q4</accession>
<dbReference type="EMBL" id="BMQS01000004">
    <property type="protein sequence ID" value="GGT90364.1"/>
    <property type="molecule type" value="Genomic_DNA"/>
</dbReference>
<gene>
    <name evidence="1" type="ORF">GCM10007116_05220</name>
</gene>
<evidence type="ECO:0000313" key="2">
    <source>
        <dbReference type="Proteomes" id="UP000616143"/>
    </source>
</evidence>
<dbReference type="AlphaFoldDB" id="A0A830H0Q4"/>
<reference evidence="1" key="1">
    <citation type="journal article" date="2014" name="Int. J. Syst. Evol. Microbiol.">
        <title>Complete genome sequence of Corynebacterium casei LMG S-19264T (=DSM 44701T), isolated from a smear-ripened cheese.</title>
        <authorList>
            <consortium name="US DOE Joint Genome Institute (JGI-PGF)"/>
            <person name="Walter F."/>
            <person name="Albersmeier A."/>
            <person name="Kalinowski J."/>
            <person name="Ruckert C."/>
        </authorList>
    </citation>
    <scope>NUCLEOTIDE SEQUENCE</scope>
    <source>
        <strain evidence="1">JCM 31740</strain>
    </source>
</reference>
<name>A0A830H0Q4_9CREN</name>